<proteinExistence type="predicted"/>
<evidence type="ECO:0000313" key="2">
    <source>
        <dbReference type="Proteomes" id="UP000297693"/>
    </source>
</evidence>
<dbReference type="SUPFAM" id="SSF53448">
    <property type="entry name" value="Nucleotide-diphospho-sugar transferases"/>
    <property type="match status" value="1"/>
</dbReference>
<keyword evidence="2" id="KW-1185">Reference proteome</keyword>
<dbReference type="EMBL" id="RQGD01000014">
    <property type="protein sequence ID" value="TGL61990.1"/>
    <property type="molecule type" value="Genomic_DNA"/>
</dbReference>
<dbReference type="InterPro" id="IPR029044">
    <property type="entry name" value="Nucleotide-diphossugar_trans"/>
</dbReference>
<protein>
    <submittedName>
        <fullName evidence="1">Sugar pyrophosphorylase</fullName>
    </submittedName>
</protein>
<accession>A0A4R9K987</accession>
<reference evidence="1" key="1">
    <citation type="journal article" date="2019" name="PLoS Negl. Trop. Dis.">
        <title>Revisiting the worldwide diversity of Leptospira species in the environment.</title>
        <authorList>
            <person name="Vincent A.T."/>
            <person name="Schiettekatte O."/>
            <person name="Bourhy P."/>
            <person name="Veyrier F.J."/>
            <person name="Picardeau M."/>
        </authorList>
    </citation>
    <scope>NUCLEOTIDE SEQUENCE [LARGE SCALE GENOMIC DNA]</scope>
    <source>
        <strain evidence="1">201702476</strain>
    </source>
</reference>
<sequence>RRGIEQASGDIIVVVSPDGSFRSKDYRKLLEYMKDSDMVIGTRTTRQMIEQGSNLGPMYRIVNLLMGKLVEIFWWGQEPRFTDADCHFFSIWKESYYQVKSQLHIHDHKYIVELMIEMVRSHMRCIEIPVSFFKPVNPAAYTVGQMLSDAFGVFKLILSKKFYLGDSDNG</sequence>
<gene>
    <name evidence="1" type="ORF">EHQ58_05150</name>
</gene>
<name>A0A4R9K987_9LEPT</name>
<dbReference type="AlphaFoldDB" id="A0A4R9K987"/>
<dbReference type="Proteomes" id="UP000297693">
    <property type="component" value="Unassembled WGS sequence"/>
</dbReference>
<organism evidence="1 2">
    <name type="scientific">Leptospira ognonensis</name>
    <dbReference type="NCBI Taxonomy" id="2484945"/>
    <lineage>
        <taxon>Bacteria</taxon>
        <taxon>Pseudomonadati</taxon>
        <taxon>Spirochaetota</taxon>
        <taxon>Spirochaetia</taxon>
        <taxon>Leptospirales</taxon>
        <taxon>Leptospiraceae</taxon>
        <taxon>Leptospira</taxon>
    </lineage>
</organism>
<evidence type="ECO:0000313" key="1">
    <source>
        <dbReference type="EMBL" id="TGL61990.1"/>
    </source>
</evidence>
<dbReference type="Gene3D" id="3.90.550.10">
    <property type="entry name" value="Spore Coat Polysaccharide Biosynthesis Protein SpsA, Chain A"/>
    <property type="match status" value="1"/>
</dbReference>
<feature type="non-terminal residue" evidence="1">
    <location>
        <position position="1"/>
    </location>
</feature>
<comment type="caution">
    <text evidence="1">The sequence shown here is derived from an EMBL/GenBank/DDBJ whole genome shotgun (WGS) entry which is preliminary data.</text>
</comment>